<feature type="domain" description="Nitrile hydratase beta subunit" evidence="6">
    <location>
        <begin position="123"/>
        <end position="192"/>
    </location>
</feature>
<evidence type="ECO:0000256" key="1">
    <source>
        <dbReference type="ARBA" id="ARBA00004042"/>
    </source>
</evidence>
<protein>
    <recommendedName>
        <fullName evidence="3">nitrile hydratase</fullName>
        <ecNumber evidence="3">4.2.1.84</ecNumber>
    </recommendedName>
</protein>
<feature type="domain" description="Nitrile hydratase beta subunit-like N-terminal" evidence="7">
    <location>
        <begin position="1"/>
        <end position="101"/>
    </location>
</feature>
<dbReference type="InterPro" id="IPR008990">
    <property type="entry name" value="Elect_transpt_acc-like_dom_sf"/>
</dbReference>
<evidence type="ECO:0000259" key="6">
    <source>
        <dbReference type="Pfam" id="PF02211"/>
    </source>
</evidence>
<organism evidence="8 9">
    <name type="scientific">Sulfitobacter porphyrae</name>
    <dbReference type="NCBI Taxonomy" id="1246864"/>
    <lineage>
        <taxon>Bacteria</taxon>
        <taxon>Pseudomonadati</taxon>
        <taxon>Pseudomonadota</taxon>
        <taxon>Alphaproteobacteria</taxon>
        <taxon>Rhodobacterales</taxon>
        <taxon>Roseobacteraceae</taxon>
        <taxon>Sulfitobacter</taxon>
    </lineage>
</organism>
<evidence type="ECO:0000256" key="2">
    <source>
        <dbReference type="ARBA" id="ARBA00009098"/>
    </source>
</evidence>
<comment type="caution">
    <text evidence="8">The sequence shown here is derived from an EMBL/GenBank/DDBJ whole genome shotgun (WGS) entry which is preliminary data.</text>
</comment>
<dbReference type="Proteomes" id="UP001596353">
    <property type="component" value="Unassembled WGS sequence"/>
</dbReference>
<dbReference type="GO" id="GO:0018822">
    <property type="term" value="F:nitrile hydratase activity"/>
    <property type="evidence" value="ECO:0007669"/>
    <property type="project" value="UniProtKB-EC"/>
</dbReference>
<dbReference type="EC" id="4.2.1.84" evidence="3"/>
<evidence type="ECO:0000259" key="7">
    <source>
        <dbReference type="Pfam" id="PF21006"/>
    </source>
</evidence>
<dbReference type="EMBL" id="JBHSWG010000003">
    <property type="protein sequence ID" value="MFC6761594.1"/>
    <property type="molecule type" value="Genomic_DNA"/>
</dbReference>
<evidence type="ECO:0000256" key="4">
    <source>
        <dbReference type="ARBA" id="ARBA00023239"/>
    </source>
</evidence>
<evidence type="ECO:0000256" key="3">
    <source>
        <dbReference type="ARBA" id="ARBA00013079"/>
    </source>
</evidence>
<comment type="similarity">
    <text evidence="2">Belongs to the nitrile hydratase subunit beta family.</text>
</comment>
<dbReference type="Gene3D" id="2.30.30.50">
    <property type="match status" value="1"/>
</dbReference>
<evidence type="ECO:0000313" key="9">
    <source>
        <dbReference type="Proteomes" id="UP001596353"/>
    </source>
</evidence>
<dbReference type="Pfam" id="PF02211">
    <property type="entry name" value="NHase_beta_C"/>
    <property type="match status" value="1"/>
</dbReference>
<dbReference type="InterPro" id="IPR024690">
    <property type="entry name" value="CN_hydtase_beta_dom_C"/>
</dbReference>
<evidence type="ECO:0000256" key="5">
    <source>
        <dbReference type="ARBA" id="ARBA00044877"/>
    </source>
</evidence>
<proteinExistence type="inferred from homology"/>
<dbReference type="SUPFAM" id="SSF50090">
    <property type="entry name" value="Electron transport accessory proteins"/>
    <property type="match status" value="1"/>
</dbReference>
<keyword evidence="9" id="KW-1185">Reference proteome</keyword>
<name>A0ABW2B965_9RHOB</name>
<dbReference type="NCBIfam" id="TIGR03888">
    <property type="entry name" value="nitrile_beta"/>
    <property type="match status" value="1"/>
</dbReference>
<reference evidence="9" key="1">
    <citation type="journal article" date="2019" name="Int. J. Syst. Evol. Microbiol.">
        <title>The Global Catalogue of Microorganisms (GCM) 10K type strain sequencing project: providing services to taxonomists for standard genome sequencing and annotation.</title>
        <authorList>
            <consortium name="The Broad Institute Genomics Platform"/>
            <consortium name="The Broad Institute Genome Sequencing Center for Infectious Disease"/>
            <person name="Wu L."/>
            <person name="Ma J."/>
        </authorList>
    </citation>
    <scope>NUCLEOTIDE SEQUENCE [LARGE SCALE GENOMIC DNA]</scope>
    <source>
        <strain evidence="9">CCUG 66188</strain>
    </source>
</reference>
<sequence length="192" mass="21498">MNGIHDMGGMHGFGAIPDIDGPEPFHHDWERHVFAMNVALGGLGLWNIDMTRAEMEATAPEDYLAPGGYFYRFLLRMERQALKYDLASPEEISSGVVSQPPRSGLSAMKPEQIAVMVAKGSSSMRPTENEPRFKVGDRVRARRINPETHTRLPRYVRGCEGVITLVQGSHVYPDDSCHGDENPQWLYAVRFA</sequence>
<dbReference type="InterPro" id="IPR049054">
    <property type="entry name" value="CN_hydtase_beta-like_N"/>
</dbReference>
<dbReference type="InterPro" id="IPR042262">
    <property type="entry name" value="CN_hydtase_beta_C"/>
</dbReference>
<dbReference type="Pfam" id="PF21006">
    <property type="entry name" value="NHase_beta_N"/>
    <property type="match status" value="1"/>
</dbReference>
<comment type="function">
    <text evidence="1">NHase catalyzes the hydration of various nitrile compounds to the corresponding amides.</text>
</comment>
<accession>A0ABW2B965</accession>
<gene>
    <name evidence="8" type="primary">nthB</name>
    <name evidence="8" type="ORF">ACFQFQ_22445</name>
</gene>
<dbReference type="Gene3D" id="1.10.472.20">
    <property type="entry name" value="Nitrile hydratase, beta subunit"/>
    <property type="match status" value="1"/>
</dbReference>
<comment type="catalytic activity">
    <reaction evidence="5">
        <text>an aliphatic primary amide = an aliphatic nitrile + H2O</text>
        <dbReference type="Rhea" id="RHEA:12673"/>
        <dbReference type="ChEBI" id="CHEBI:15377"/>
        <dbReference type="ChEBI" id="CHEBI:65285"/>
        <dbReference type="ChEBI" id="CHEBI:80291"/>
        <dbReference type="EC" id="4.2.1.84"/>
    </reaction>
</comment>
<dbReference type="InterPro" id="IPR003168">
    <property type="entry name" value="Nitrile_hydratase_bsu"/>
</dbReference>
<evidence type="ECO:0000313" key="8">
    <source>
        <dbReference type="EMBL" id="MFC6761594.1"/>
    </source>
</evidence>
<keyword evidence="4 8" id="KW-0456">Lyase</keyword>